<name>A0A7W7YL80_9BACT</name>
<comment type="caution">
    <text evidence="1">The sequence shown here is derived from an EMBL/GenBank/DDBJ whole genome shotgun (WGS) entry which is preliminary data.</text>
</comment>
<dbReference type="EMBL" id="JACHIF010000004">
    <property type="protein sequence ID" value="MBB5038233.1"/>
    <property type="molecule type" value="Genomic_DNA"/>
</dbReference>
<keyword evidence="2" id="KW-1185">Reference proteome</keyword>
<reference evidence="1 2" key="1">
    <citation type="submission" date="2020-08" db="EMBL/GenBank/DDBJ databases">
        <title>Genomic Encyclopedia of Type Strains, Phase IV (KMG-IV): sequencing the most valuable type-strain genomes for metagenomic binning, comparative biology and taxonomic classification.</title>
        <authorList>
            <person name="Goeker M."/>
        </authorList>
    </citation>
    <scope>NUCLEOTIDE SEQUENCE [LARGE SCALE GENOMIC DNA]</scope>
    <source>
        <strain evidence="1 2">DSM 12251</strain>
    </source>
</reference>
<dbReference type="RefSeq" id="WP_184208844.1">
    <property type="nucleotide sequence ID" value="NZ_JACHIF010000004.1"/>
</dbReference>
<sequence length="87" mass="9765">MKKEEFDKLKGLPAANESQLILGSRVAGTGKLEFLDWDDLKESGKLKFTPTAPLNVRLEGKGEVTYFQHRIEFKAATKSGEAYYLLT</sequence>
<organism evidence="1 2">
    <name type="scientific">Prosthecobacter dejongeii</name>
    <dbReference type="NCBI Taxonomy" id="48465"/>
    <lineage>
        <taxon>Bacteria</taxon>
        <taxon>Pseudomonadati</taxon>
        <taxon>Verrucomicrobiota</taxon>
        <taxon>Verrucomicrobiia</taxon>
        <taxon>Verrucomicrobiales</taxon>
        <taxon>Verrucomicrobiaceae</taxon>
        <taxon>Prosthecobacter</taxon>
    </lineage>
</organism>
<gene>
    <name evidence="1" type="ORF">HNQ64_002491</name>
</gene>
<proteinExistence type="predicted"/>
<evidence type="ECO:0000313" key="1">
    <source>
        <dbReference type="EMBL" id="MBB5038233.1"/>
    </source>
</evidence>
<dbReference type="Proteomes" id="UP000534294">
    <property type="component" value="Unassembled WGS sequence"/>
</dbReference>
<dbReference type="AlphaFoldDB" id="A0A7W7YL80"/>
<protein>
    <submittedName>
        <fullName evidence="1">Flavodoxin</fullName>
    </submittedName>
</protein>
<accession>A0A7W7YL80</accession>
<evidence type="ECO:0000313" key="2">
    <source>
        <dbReference type="Proteomes" id="UP000534294"/>
    </source>
</evidence>